<feature type="transmembrane region" description="Helical" evidence="1">
    <location>
        <begin position="72"/>
        <end position="94"/>
    </location>
</feature>
<protein>
    <submittedName>
        <fullName evidence="2">Uncharacterized protein</fullName>
    </submittedName>
</protein>
<feature type="transmembrane region" description="Helical" evidence="1">
    <location>
        <begin position="125"/>
        <end position="149"/>
    </location>
</feature>
<keyword evidence="1" id="KW-0812">Transmembrane</keyword>
<dbReference type="EMBL" id="JAUCMV010000001">
    <property type="protein sequence ID" value="KAK0422494.1"/>
    <property type="molecule type" value="Genomic_DNA"/>
</dbReference>
<keyword evidence="1" id="KW-0472">Membrane</keyword>
<keyword evidence="3" id="KW-1185">Reference proteome</keyword>
<dbReference type="Proteomes" id="UP001175271">
    <property type="component" value="Unassembled WGS sequence"/>
</dbReference>
<reference evidence="2" key="1">
    <citation type="submission" date="2023-06" db="EMBL/GenBank/DDBJ databases">
        <title>Genomic analysis of the entomopathogenic nematode Steinernema hermaphroditum.</title>
        <authorList>
            <person name="Schwarz E.M."/>
            <person name="Heppert J.K."/>
            <person name="Baniya A."/>
            <person name="Schwartz H.T."/>
            <person name="Tan C.-H."/>
            <person name="Antoshechkin I."/>
            <person name="Sternberg P.W."/>
            <person name="Goodrich-Blair H."/>
            <person name="Dillman A.R."/>
        </authorList>
    </citation>
    <scope>NUCLEOTIDE SEQUENCE</scope>
    <source>
        <strain evidence="2">PS9179</strain>
        <tissue evidence="2">Whole animal</tissue>
    </source>
</reference>
<evidence type="ECO:0000256" key="1">
    <source>
        <dbReference type="SAM" id="Phobius"/>
    </source>
</evidence>
<keyword evidence="1" id="KW-1133">Transmembrane helix</keyword>
<dbReference type="AlphaFoldDB" id="A0AA39M6N5"/>
<name>A0AA39M6N5_9BILA</name>
<gene>
    <name evidence="2" type="ORF">QR680_007605</name>
</gene>
<evidence type="ECO:0000313" key="2">
    <source>
        <dbReference type="EMBL" id="KAK0422494.1"/>
    </source>
</evidence>
<organism evidence="2 3">
    <name type="scientific">Steinernema hermaphroditum</name>
    <dbReference type="NCBI Taxonomy" id="289476"/>
    <lineage>
        <taxon>Eukaryota</taxon>
        <taxon>Metazoa</taxon>
        <taxon>Ecdysozoa</taxon>
        <taxon>Nematoda</taxon>
        <taxon>Chromadorea</taxon>
        <taxon>Rhabditida</taxon>
        <taxon>Tylenchina</taxon>
        <taxon>Panagrolaimomorpha</taxon>
        <taxon>Strongyloidoidea</taxon>
        <taxon>Steinernematidae</taxon>
        <taxon>Steinernema</taxon>
    </lineage>
</organism>
<evidence type="ECO:0000313" key="3">
    <source>
        <dbReference type="Proteomes" id="UP001175271"/>
    </source>
</evidence>
<proteinExistence type="predicted"/>
<sequence>MQAEIERIEAKTTVGQATQSIDEDDIMYIHKQHADYDNMADPTMPPPRTGEKIYGRFPVISSSVLYTSSLPAFLVLLIFYIYLGLTGIIIFFLLQKRKDIIHTIIDHSAYVFTLKMPSTYKSRQLAWYEFIGIVSFTFIGNCFFFVSMLEVASMVNNLLLDFVNDEQNWPSPKGGYHYDEHENLL</sequence>
<accession>A0AA39M6N5</accession>
<comment type="caution">
    <text evidence="2">The sequence shown here is derived from an EMBL/GenBank/DDBJ whole genome shotgun (WGS) entry which is preliminary data.</text>
</comment>